<dbReference type="SUPFAM" id="SSF52540">
    <property type="entry name" value="P-loop containing nucleoside triphosphate hydrolases"/>
    <property type="match status" value="1"/>
</dbReference>
<dbReference type="PANTHER" id="PTHR46411:SF3">
    <property type="entry name" value="AAA+ ATPASE DOMAIN-CONTAINING PROTEIN"/>
    <property type="match status" value="1"/>
</dbReference>
<name>A0A4R8Q5R3_9PEZI</name>
<dbReference type="Pfam" id="PF00004">
    <property type="entry name" value="AAA"/>
    <property type="match status" value="1"/>
</dbReference>
<dbReference type="GO" id="GO:0000502">
    <property type="term" value="C:proteasome complex"/>
    <property type="evidence" value="ECO:0007669"/>
    <property type="project" value="UniProtKB-KW"/>
</dbReference>
<protein>
    <submittedName>
        <fullName evidence="2">26S proteasome regulatory subunit 4</fullName>
    </submittedName>
</protein>
<sequence>MHHGSIKVKDELLQRGSWLLRLHGRHLKEYRGHALQKSDKGSWVKFNSHGRVMLDPATLTHLRPMNNNLVPRIQTQMRRKDLTDEEILMVNPLLYGFSFGDKTWGAFSYAQIHDVEWKDTIIDSLVLPQEKKDFIQVLIKTHGRQSPGGSFDDIVIDKGKGLVGLLVGTPGVGKTLTAEVMAEVSHKALYTISSGELGEDSLKVMSRLSQVMELAETWDAVLVLDEADVFLTERDNTNLYRNAITSVFLRHLEYYQGTMLLTTNRLASFDPAFQSRIHFCIEYPRLTVEARAGIWKIFLAKVADANILDVSVDDADVRALAELELNGRQIKNTMSLSRTFALERQQSITLESIQKAISFSQSGWNVTET</sequence>
<accession>A0A4R8Q5R3</accession>
<keyword evidence="3" id="KW-1185">Reference proteome</keyword>
<dbReference type="InterPro" id="IPR027417">
    <property type="entry name" value="P-loop_NTPase"/>
</dbReference>
<keyword evidence="2" id="KW-0647">Proteasome</keyword>
<dbReference type="Proteomes" id="UP000295083">
    <property type="component" value="Unassembled WGS sequence"/>
</dbReference>
<dbReference type="AlphaFoldDB" id="A0A4R8Q5R3"/>
<dbReference type="PANTHER" id="PTHR46411">
    <property type="entry name" value="FAMILY ATPASE, PUTATIVE-RELATED"/>
    <property type="match status" value="1"/>
</dbReference>
<dbReference type="EMBL" id="QAPG01000078">
    <property type="protein sequence ID" value="TDZ32480.1"/>
    <property type="molecule type" value="Genomic_DNA"/>
</dbReference>
<feature type="domain" description="AAA+ ATPase" evidence="1">
    <location>
        <begin position="160"/>
        <end position="287"/>
    </location>
</feature>
<proteinExistence type="predicted"/>
<gene>
    <name evidence="2" type="primary">Psmc1</name>
    <name evidence="2" type="ORF">C8035_v012207</name>
</gene>
<dbReference type="GO" id="GO:0005524">
    <property type="term" value="F:ATP binding"/>
    <property type="evidence" value="ECO:0007669"/>
    <property type="project" value="InterPro"/>
</dbReference>
<dbReference type="InterPro" id="IPR003593">
    <property type="entry name" value="AAA+_ATPase"/>
</dbReference>
<dbReference type="Gene3D" id="3.40.50.300">
    <property type="entry name" value="P-loop containing nucleotide triphosphate hydrolases"/>
    <property type="match status" value="1"/>
</dbReference>
<dbReference type="SMART" id="SM00382">
    <property type="entry name" value="AAA"/>
    <property type="match status" value="1"/>
</dbReference>
<dbReference type="GO" id="GO:0016887">
    <property type="term" value="F:ATP hydrolysis activity"/>
    <property type="evidence" value="ECO:0007669"/>
    <property type="project" value="InterPro"/>
</dbReference>
<organism evidence="2 3">
    <name type="scientific">Colletotrichum spinosum</name>
    <dbReference type="NCBI Taxonomy" id="1347390"/>
    <lineage>
        <taxon>Eukaryota</taxon>
        <taxon>Fungi</taxon>
        <taxon>Dikarya</taxon>
        <taxon>Ascomycota</taxon>
        <taxon>Pezizomycotina</taxon>
        <taxon>Sordariomycetes</taxon>
        <taxon>Hypocreomycetidae</taxon>
        <taxon>Glomerellales</taxon>
        <taxon>Glomerellaceae</taxon>
        <taxon>Colletotrichum</taxon>
        <taxon>Colletotrichum orbiculare species complex</taxon>
    </lineage>
</organism>
<evidence type="ECO:0000313" key="3">
    <source>
        <dbReference type="Proteomes" id="UP000295083"/>
    </source>
</evidence>
<dbReference type="InterPro" id="IPR003959">
    <property type="entry name" value="ATPase_AAA_core"/>
</dbReference>
<comment type="caution">
    <text evidence="2">The sequence shown here is derived from an EMBL/GenBank/DDBJ whole genome shotgun (WGS) entry which is preliminary data.</text>
</comment>
<reference evidence="2 3" key="1">
    <citation type="submission" date="2018-11" db="EMBL/GenBank/DDBJ databases">
        <title>Genome sequence and assembly of Colletotrichum spinosum.</title>
        <authorList>
            <person name="Gan P."/>
            <person name="Shirasu K."/>
        </authorList>
    </citation>
    <scope>NUCLEOTIDE SEQUENCE [LARGE SCALE GENOMIC DNA]</scope>
    <source>
        <strain evidence="2 3">CBS 515.97</strain>
    </source>
</reference>
<dbReference type="CDD" id="cd19481">
    <property type="entry name" value="RecA-like_protease"/>
    <property type="match status" value="1"/>
</dbReference>
<evidence type="ECO:0000313" key="2">
    <source>
        <dbReference type="EMBL" id="TDZ32480.1"/>
    </source>
</evidence>
<evidence type="ECO:0000259" key="1">
    <source>
        <dbReference type="SMART" id="SM00382"/>
    </source>
</evidence>